<dbReference type="EMBL" id="BARS01011581">
    <property type="protein sequence ID" value="GAF91489.1"/>
    <property type="molecule type" value="Genomic_DNA"/>
</dbReference>
<comment type="subcellular location">
    <subcellularLocation>
        <location evidence="1">Cell membrane</location>
        <topology evidence="1">Multi-pass membrane protein</topology>
    </subcellularLocation>
</comment>
<evidence type="ECO:0000256" key="5">
    <source>
        <dbReference type="ARBA" id="ARBA00022989"/>
    </source>
</evidence>
<keyword evidence="5 7" id="KW-1133">Transmembrane helix</keyword>
<name>X0TE65_9ZZZZ</name>
<keyword evidence="6 7" id="KW-0472">Membrane</keyword>
<accession>X0TE65</accession>
<protein>
    <recommendedName>
        <fullName evidence="9">ABC transmembrane type-1 domain-containing protein</fullName>
    </recommendedName>
</protein>
<sequence>MVFKFEWVPALAKGLPLTLEITFTCIGVGIVLGVLLALARVYGNRPLRWLTSAYIQFFRG</sequence>
<dbReference type="Gene3D" id="1.10.3720.10">
    <property type="entry name" value="MetI-like"/>
    <property type="match status" value="1"/>
</dbReference>
<evidence type="ECO:0000256" key="7">
    <source>
        <dbReference type="SAM" id="Phobius"/>
    </source>
</evidence>
<dbReference type="AlphaFoldDB" id="X0TE65"/>
<feature type="non-terminal residue" evidence="8">
    <location>
        <position position="60"/>
    </location>
</feature>
<dbReference type="GO" id="GO:0022857">
    <property type="term" value="F:transmembrane transporter activity"/>
    <property type="evidence" value="ECO:0007669"/>
    <property type="project" value="InterPro"/>
</dbReference>
<proteinExistence type="predicted"/>
<keyword evidence="2" id="KW-0813">Transport</keyword>
<evidence type="ECO:0000313" key="8">
    <source>
        <dbReference type="EMBL" id="GAF91489.1"/>
    </source>
</evidence>
<dbReference type="InterPro" id="IPR010065">
    <property type="entry name" value="AA_ABC_transptr_permease_3TM"/>
</dbReference>
<evidence type="ECO:0000256" key="4">
    <source>
        <dbReference type="ARBA" id="ARBA00022692"/>
    </source>
</evidence>
<organism evidence="8">
    <name type="scientific">marine sediment metagenome</name>
    <dbReference type="NCBI Taxonomy" id="412755"/>
    <lineage>
        <taxon>unclassified sequences</taxon>
        <taxon>metagenomes</taxon>
        <taxon>ecological metagenomes</taxon>
    </lineage>
</organism>
<dbReference type="SUPFAM" id="SSF161098">
    <property type="entry name" value="MetI-like"/>
    <property type="match status" value="1"/>
</dbReference>
<reference evidence="8" key="1">
    <citation type="journal article" date="2014" name="Front. Microbiol.">
        <title>High frequency of phylogenetically diverse reductive dehalogenase-homologous genes in deep subseafloor sedimentary metagenomes.</title>
        <authorList>
            <person name="Kawai M."/>
            <person name="Futagami T."/>
            <person name="Toyoda A."/>
            <person name="Takaki Y."/>
            <person name="Nishi S."/>
            <person name="Hori S."/>
            <person name="Arai W."/>
            <person name="Tsubouchi T."/>
            <person name="Morono Y."/>
            <person name="Uchiyama I."/>
            <person name="Ito T."/>
            <person name="Fujiyama A."/>
            <person name="Inagaki F."/>
            <person name="Takami H."/>
        </authorList>
    </citation>
    <scope>NUCLEOTIDE SEQUENCE</scope>
    <source>
        <strain evidence="8">Expedition CK06-06</strain>
    </source>
</reference>
<dbReference type="NCBIfam" id="TIGR01726">
    <property type="entry name" value="HEQRo_perm_3TM"/>
    <property type="match status" value="1"/>
</dbReference>
<comment type="caution">
    <text evidence="8">The sequence shown here is derived from an EMBL/GenBank/DDBJ whole genome shotgun (WGS) entry which is preliminary data.</text>
</comment>
<evidence type="ECO:0008006" key="9">
    <source>
        <dbReference type="Google" id="ProtNLM"/>
    </source>
</evidence>
<evidence type="ECO:0000256" key="1">
    <source>
        <dbReference type="ARBA" id="ARBA00004651"/>
    </source>
</evidence>
<feature type="transmembrane region" description="Helical" evidence="7">
    <location>
        <begin position="21"/>
        <end position="42"/>
    </location>
</feature>
<keyword evidence="4 7" id="KW-0812">Transmembrane</keyword>
<dbReference type="GO" id="GO:0043190">
    <property type="term" value="C:ATP-binding cassette (ABC) transporter complex"/>
    <property type="evidence" value="ECO:0007669"/>
    <property type="project" value="InterPro"/>
</dbReference>
<keyword evidence="3" id="KW-1003">Cell membrane</keyword>
<dbReference type="InterPro" id="IPR035906">
    <property type="entry name" value="MetI-like_sf"/>
</dbReference>
<gene>
    <name evidence="8" type="ORF">S01H1_21007</name>
</gene>
<evidence type="ECO:0000256" key="2">
    <source>
        <dbReference type="ARBA" id="ARBA00022448"/>
    </source>
</evidence>
<evidence type="ECO:0000256" key="6">
    <source>
        <dbReference type="ARBA" id="ARBA00023136"/>
    </source>
</evidence>
<evidence type="ECO:0000256" key="3">
    <source>
        <dbReference type="ARBA" id="ARBA00022475"/>
    </source>
</evidence>